<evidence type="ECO:0008006" key="4">
    <source>
        <dbReference type="Google" id="ProtNLM"/>
    </source>
</evidence>
<reference evidence="3" key="1">
    <citation type="submission" date="2024-06" db="EMBL/GenBank/DDBJ databases">
        <title>Multi-omics analyses provide insights into the biosynthesis of the anticancer antibiotic pleurotin in Hohenbuehelia grisea.</title>
        <authorList>
            <person name="Weaver J.A."/>
            <person name="Alberti F."/>
        </authorList>
    </citation>
    <scope>NUCLEOTIDE SEQUENCE [LARGE SCALE GENOMIC DNA]</scope>
    <source>
        <strain evidence="3">T-177</strain>
    </source>
</reference>
<comment type="caution">
    <text evidence="2">The sequence shown here is derived from an EMBL/GenBank/DDBJ whole genome shotgun (WGS) entry which is preliminary data.</text>
</comment>
<feature type="compositionally biased region" description="Basic and acidic residues" evidence="1">
    <location>
        <begin position="131"/>
        <end position="147"/>
    </location>
</feature>
<evidence type="ECO:0000313" key="3">
    <source>
        <dbReference type="Proteomes" id="UP001556367"/>
    </source>
</evidence>
<name>A0ABR3JF45_9AGAR</name>
<protein>
    <recommendedName>
        <fullName evidence="4">tRNA pseudouridine synthase</fullName>
    </recommendedName>
</protein>
<evidence type="ECO:0000313" key="2">
    <source>
        <dbReference type="EMBL" id="KAL0953755.1"/>
    </source>
</evidence>
<feature type="compositionally biased region" description="Acidic residues" evidence="1">
    <location>
        <begin position="166"/>
        <end position="177"/>
    </location>
</feature>
<dbReference type="EMBL" id="JASNQZ010000008">
    <property type="protein sequence ID" value="KAL0953755.1"/>
    <property type="molecule type" value="Genomic_DNA"/>
</dbReference>
<feature type="compositionally biased region" description="Basic and acidic residues" evidence="1">
    <location>
        <begin position="178"/>
        <end position="189"/>
    </location>
</feature>
<dbReference type="Gene3D" id="3.30.70.660">
    <property type="entry name" value="Pseudouridine synthase I, catalytic domain, C-terminal subdomain"/>
    <property type="match status" value="1"/>
</dbReference>
<dbReference type="InterPro" id="IPR020095">
    <property type="entry name" value="PsdUridine_synth_TruA_C"/>
</dbReference>
<sequence length="189" mass="21602">MISALVLTCRTGAPPKIIDELYGPQTVLVPKMPSLGLLLEYPIFDSYNTRVQTINTNVQPTDSEYRPAIDFEKFHDHIADFKQKFIYENMRQIEDQFGIFDAWIRSVDKYGGQDLLWLNKNGVIPPAAEVKKGQRRENPFREKRRFDSTAFPAQGAESSDAVQALMDEDEDEDEVEVELSKEQLLDAEG</sequence>
<dbReference type="Proteomes" id="UP001556367">
    <property type="component" value="Unassembled WGS sequence"/>
</dbReference>
<organism evidence="2 3">
    <name type="scientific">Hohenbuehelia grisea</name>
    <dbReference type="NCBI Taxonomy" id="104357"/>
    <lineage>
        <taxon>Eukaryota</taxon>
        <taxon>Fungi</taxon>
        <taxon>Dikarya</taxon>
        <taxon>Basidiomycota</taxon>
        <taxon>Agaricomycotina</taxon>
        <taxon>Agaricomycetes</taxon>
        <taxon>Agaricomycetidae</taxon>
        <taxon>Agaricales</taxon>
        <taxon>Pleurotineae</taxon>
        <taxon>Pleurotaceae</taxon>
        <taxon>Hohenbuehelia</taxon>
    </lineage>
</organism>
<keyword evidence="3" id="KW-1185">Reference proteome</keyword>
<accession>A0ABR3JF45</accession>
<proteinExistence type="predicted"/>
<gene>
    <name evidence="2" type="ORF">HGRIS_004944</name>
</gene>
<evidence type="ECO:0000256" key="1">
    <source>
        <dbReference type="SAM" id="MobiDB-lite"/>
    </source>
</evidence>
<feature type="region of interest" description="Disordered" evidence="1">
    <location>
        <begin position="131"/>
        <end position="189"/>
    </location>
</feature>